<sequence>MTDADRIAELEEELRQLRADLAQASAAFVGVLSPQQSALLMGIYGRPMASYAYLDHITEDHGKYNRYEGEMHQTLRTKVAVWKLRQRLKPYGIEIKTWRGVGYYLNDENKAKLQALMEARQ</sequence>
<name>A0A6J5TCC6_9CAUD</name>
<gene>
    <name evidence="1" type="ORF">UFOVP86_44</name>
</gene>
<accession>A0A6J5TCC6</accession>
<evidence type="ECO:0000313" key="1">
    <source>
        <dbReference type="EMBL" id="CAB4242103.1"/>
    </source>
</evidence>
<organism evidence="1">
    <name type="scientific">uncultured Caudovirales phage</name>
    <dbReference type="NCBI Taxonomy" id="2100421"/>
    <lineage>
        <taxon>Viruses</taxon>
        <taxon>Duplodnaviria</taxon>
        <taxon>Heunggongvirae</taxon>
        <taxon>Uroviricota</taxon>
        <taxon>Caudoviricetes</taxon>
        <taxon>Peduoviridae</taxon>
        <taxon>Maltschvirus</taxon>
        <taxon>Maltschvirus maltsch</taxon>
    </lineage>
</organism>
<dbReference type="InterPro" id="IPR036388">
    <property type="entry name" value="WH-like_DNA-bd_sf"/>
</dbReference>
<proteinExistence type="predicted"/>
<dbReference type="Gene3D" id="1.10.10.10">
    <property type="entry name" value="Winged helix-like DNA-binding domain superfamily/Winged helix DNA-binding domain"/>
    <property type="match status" value="1"/>
</dbReference>
<protein>
    <submittedName>
        <fullName evidence="1">Uncharacterized protein</fullName>
    </submittedName>
</protein>
<reference evidence="1" key="1">
    <citation type="submission" date="2020-05" db="EMBL/GenBank/DDBJ databases">
        <authorList>
            <person name="Chiriac C."/>
            <person name="Salcher M."/>
            <person name="Ghai R."/>
            <person name="Kavagutti S V."/>
        </authorList>
    </citation>
    <scope>NUCLEOTIDE SEQUENCE</scope>
</reference>
<dbReference type="EMBL" id="LR797825">
    <property type="protein sequence ID" value="CAB4242103.1"/>
    <property type="molecule type" value="Genomic_DNA"/>
</dbReference>